<accession>A0A7M3V9E7</accession>
<dbReference type="AlphaFoldDB" id="A0A7M3V9E7"/>
<protein>
    <submittedName>
        <fullName evidence="1">Uncharacterized protein</fullName>
    </submittedName>
</protein>
<organism evidence="1 2">
    <name type="scientific">Sulfurimonas marina</name>
    <dbReference type="NCBI Taxonomy" id="2590551"/>
    <lineage>
        <taxon>Bacteria</taxon>
        <taxon>Pseudomonadati</taxon>
        <taxon>Campylobacterota</taxon>
        <taxon>Epsilonproteobacteria</taxon>
        <taxon>Campylobacterales</taxon>
        <taxon>Sulfurimonadaceae</taxon>
        <taxon>Sulfurimonas</taxon>
    </lineage>
</organism>
<dbReference type="EMBL" id="CP041165">
    <property type="protein sequence ID" value="QOP40380.1"/>
    <property type="molecule type" value="Genomic_DNA"/>
</dbReference>
<dbReference type="KEGG" id="smax:FJR03_00930"/>
<gene>
    <name evidence="1" type="ORF">FJR03_00930</name>
</gene>
<proteinExistence type="predicted"/>
<evidence type="ECO:0000313" key="1">
    <source>
        <dbReference type="EMBL" id="QOP40380.1"/>
    </source>
</evidence>
<dbReference type="RefSeq" id="WP_193113808.1">
    <property type="nucleotide sequence ID" value="NZ_CP041165.1"/>
</dbReference>
<evidence type="ECO:0000313" key="2">
    <source>
        <dbReference type="Proteomes" id="UP000593910"/>
    </source>
</evidence>
<keyword evidence="2" id="KW-1185">Reference proteome</keyword>
<reference evidence="1 2" key="1">
    <citation type="submission" date="2019-06" db="EMBL/GenBank/DDBJ databases">
        <title>Sulfurimonas gotlandica sp. nov., a chemoautotrophic and psychrotolerant epsilonproteobacterium isolated from a pelagic redoxcline, and an emended description of the genus Sulfurimonas.</title>
        <authorList>
            <person name="Wang S."/>
            <person name="Jiang L."/>
            <person name="Shao Z."/>
        </authorList>
    </citation>
    <scope>NUCLEOTIDE SEQUENCE [LARGE SCALE GENOMIC DNA]</scope>
    <source>
        <strain evidence="1 2">B2</strain>
    </source>
</reference>
<dbReference type="Proteomes" id="UP000593910">
    <property type="component" value="Chromosome"/>
</dbReference>
<name>A0A7M3V9E7_9BACT</name>
<sequence>MLLIEIFTDYIRNKKDLREYVERRKDINERGEFNDTKLIQIQENLERLKSENPEIYNKMYEVLEEIIQQDKGQFVDYSLDFAREILKMFKNQSLESIYEEYKDTLKHKYQTLN</sequence>